<evidence type="ECO:0000256" key="16">
    <source>
        <dbReference type="SAM" id="MobiDB-lite"/>
    </source>
</evidence>
<keyword evidence="6 18" id="KW-0732">Signal</keyword>
<dbReference type="PANTHER" id="PTHR47011:SF1">
    <property type="entry name" value="CD226 ANTIGEN"/>
    <property type="match status" value="1"/>
</dbReference>
<dbReference type="GO" id="GO:0002729">
    <property type="term" value="P:positive regulation of natural killer cell cytokine production"/>
    <property type="evidence" value="ECO:0007669"/>
    <property type="project" value="InterPro"/>
</dbReference>
<name>A0AAV6TBJ6_SOLSE</name>
<evidence type="ECO:0000256" key="3">
    <source>
        <dbReference type="ARBA" id="ARBA00007810"/>
    </source>
</evidence>
<evidence type="ECO:0000256" key="18">
    <source>
        <dbReference type="SAM" id="SignalP"/>
    </source>
</evidence>
<protein>
    <submittedName>
        <fullName evidence="20">CD226 antigen isoform X1</fullName>
    </submittedName>
</protein>
<evidence type="ECO:0000256" key="8">
    <source>
        <dbReference type="ARBA" id="ARBA00022889"/>
    </source>
</evidence>
<dbReference type="Proteomes" id="UP000693946">
    <property type="component" value="Linkage Group LG1"/>
</dbReference>
<keyword evidence="8" id="KW-0130">Cell adhesion</keyword>
<feature type="chain" id="PRO_5043529393" evidence="18">
    <location>
        <begin position="26"/>
        <end position="360"/>
    </location>
</feature>
<dbReference type="EMBL" id="JAGKHQ010000001">
    <property type="protein sequence ID" value="KAG7526431.1"/>
    <property type="molecule type" value="Genomic_DNA"/>
</dbReference>
<evidence type="ECO:0000256" key="12">
    <source>
        <dbReference type="ARBA" id="ARBA00023157"/>
    </source>
</evidence>
<evidence type="ECO:0000259" key="19">
    <source>
        <dbReference type="PROSITE" id="PS50835"/>
    </source>
</evidence>
<dbReference type="PROSITE" id="PS50835">
    <property type="entry name" value="IG_LIKE"/>
    <property type="match status" value="2"/>
</dbReference>
<keyword evidence="7" id="KW-0677">Repeat</keyword>
<dbReference type="Pfam" id="PF07686">
    <property type="entry name" value="V-set"/>
    <property type="match status" value="2"/>
</dbReference>
<keyword evidence="13" id="KW-0325">Glycoprotein</keyword>
<evidence type="ECO:0000256" key="4">
    <source>
        <dbReference type="ARBA" id="ARBA00022475"/>
    </source>
</evidence>
<dbReference type="InterPro" id="IPR007110">
    <property type="entry name" value="Ig-like_dom"/>
</dbReference>
<sequence>MEAVQKDHWYFVVLIFLPFLKVAVQQEEAVVRLEEGMVLDCLCPWDGNLSLVSWTKVPDKYPVAIFHPEYGVVFSRQHKGRVEFLRTTTMDGSISMRNVTHQDIGLYRCSVQTFPQGPWTKRVQVEDLDEPPEDDEEEEKEDITEPPTPEVTVADVELLAEQNNNLTISCNHKHNGTVYQALLERMPHGQRWGIIGVCKKVEGGLVGEDYSDRGRVNCHDSLDVNLQLTGVAMDDGGFYRCTFNTDAGVQTTTVLLTVVTQGGFSLSLYMMIIYIGAGTAGLVLFIVILILALKHWRQNKREEYRVKLHPSRRQPNIYENIRVCPRMTKKSRNIRLVPVYANLQSVRTHKSRRQLQPCDK</sequence>
<evidence type="ECO:0000256" key="1">
    <source>
        <dbReference type="ARBA" id="ARBA00004251"/>
    </source>
</evidence>
<dbReference type="SMART" id="SM00409">
    <property type="entry name" value="IG"/>
    <property type="match status" value="2"/>
</dbReference>
<evidence type="ECO:0000256" key="11">
    <source>
        <dbReference type="ARBA" id="ARBA00023136"/>
    </source>
</evidence>
<evidence type="ECO:0000256" key="2">
    <source>
        <dbReference type="ARBA" id="ARBA00004536"/>
    </source>
</evidence>
<keyword evidence="5 17" id="KW-0812">Transmembrane</keyword>
<feature type="transmembrane region" description="Helical" evidence="17">
    <location>
        <begin position="268"/>
        <end position="293"/>
    </location>
</feature>
<evidence type="ECO:0000313" key="20">
    <source>
        <dbReference type="EMBL" id="KAG7526431.1"/>
    </source>
</evidence>
<dbReference type="GO" id="GO:0005912">
    <property type="term" value="C:adherens junction"/>
    <property type="evidence" value="ECO:0007669"/>
    <property type="project" value="UniProtKB-SubCell"/>
</dbReference>
<feature type="region of interest" description="Disordered" evidence="16">
    <location>
        <begin position="123"/>
        <end position="149"/>
    </location>
</feature>
<dbReference type="GO" id="GO:0002891">
    <property type="term" value="P:positive regulation of immunoglobulin mediated immune response"/>
    <property type="evidence" value="ECO:0007669"/>
    <property type="project" value="TreeGrafter"/>
</dbReference>
<proteinExistence type="inferred from homology"/>
<keyword evidence="4" id="KW-1003">Cell membrane</keyword>
<evidence type="ECO:0000256" key="5">
    <source>
        <dbReference type="ARBA" id="ARBA00022692"/>
    </source>
</evidence>
<evidence type="ECO:0000256" key="10">
    <source>
        <dbReference type="ARBA" id="ARBA00022989"/>
    </source>
</evidence>
<comment type="subunit">
    <text evidence="15">Cis- and trans-homodimer. Can form trans-heterodimers.</text>
</comment>
<evidence type="ECO:0000256" key="9">
    <source>
        <dbReference type="ARBA" id="ARBA00022949"/>
    </source>
</evidence>
<keyword evidence="10 17" id="KW-1133">Transmembrane helix</keyword>
<comment type="caution">
    <text evidence="20">The sequence shown here is derived from an EMBL/GenBank/DDBJ whole genome shotgun (WGS) entry which is preliminary data.</text>
</comment>
<dbReference type="InterPro" id="IPR042842">
    <property type="entry name" value="CD226"/>
</dbReference>
<evidence type="ECO:0000256" key="15">
    <source>
        <dbReference type="ARBA" id="ARBA00062858"/>
    </source>
</evidence>
<evidence type="ECO:0000256" key="6">
    <source>
        <dbReference type="ARBA" id="ARBA00022729"/>
    </source>
</evidence>
<gene>
    <name evidence="20" type="ORF">JOB18_040135</name>
</gene>
<evidence type="ECO:0000313" key="21">
    <source>
        <dbReference type="Proteomes" id="UP000693946"/>
    </source>
</evidence>
<keyword evidence="12" id="KW-1015">Disulfide bond</keyword>
<feature type="domain" description="Ig-like" evidence="19">
    <location>
        <begin position="149"/>
        <end position="257"/>
    </location>
</feature>
<evidence type="ECO:0000256" key="14">
    <source>
        <dbReference type="ARBA" id="ARBA00058274"/>
    </source>
</evidence>
<dbReference type="InterPro" id="IPR003599">
    <property type="entry name" value="Ig_sub"/>
</dbReference>
<dbReference type="InterPro" id="IPR013106">
    <property type="entry name" value="Ig_V-set"/>
</dbReference>
<feature type="domain" description="Ig-like" evidence="19">
    <location>
        <begin position="18"/>
        <end position="126"/>
    </location>
</feature>
<dbReference type="FunFam" id="2.60.40.10:FF:000304">
    <property type="entry name" value="Nectin cell adhesion molecule 1"/>
    <property type="match status" value="1"/>
</dbReference>
<feature type="compositionally biased region" description="Acidic residues" evidence="16">
    <location>
        <begin position="126"/>
        <end position="144"/>
    </location>
</feature>
<dbReference type="PANTHER" id="PTHR47011">
    <property type="entry name" value="CD226 ANTIGEN"/>
    <property type="match status" value="1"/>
</dbReference>
<keyword evidence="9" id="KW-0965">Cell junction</keyword>
<dbReference type="GO" id="GO:0007155">
    <property type="term" value="P:cell adhesion"/>
    <property type="evidence" value="ECO:0007669"/>
    <property type="project" value="UniProtKB-KW"/>
</dbReference>
<comment type="function">
    <text evidence="14">Cell adhesion molecule that promotes cell-cell contacts and plays important roles in the development of the nervous system. Acts by forming homophilic or heterophilic trans-dimers.</text>
</comment>
<dbReference type="GO" id="GO:0050839">
    <property type="term" value="F:cell adhesion molecule binding"/>
    <property type="evidence" value="ECO:0007669"/>
    <property type="project" value="TreeGrafter"/>
</dbReference>
<evidence type="ECO:0000256" key="7">
    <source>
        <dbReference type="ARBA" id="ARBA00022737"/>
    </source>
</evidence>
<comment type="subcellular location">
    <subcellularLocation>
        <location evidence="2">Cell junction</location>
        <location evidence="2">Adherens junction</location>
    </subcellularLocation>
    <subcellularLocation>
        <location evidence="1">Cell membrane</location>
        <topology evidence="1">Single-pass type I membrane protein</topology>
    </subcellularLocation>
</comment>
<dbReference type="AlphaFoldDB" id="A0AAV6TBJ6"/>
<dbReference type="GO" id="GO:0009897">
    <property type="term" value="C:external side of plasma membrane"/>
    <property type="evidence" value="ECO:0007669"/>
    <property type="project" value="TreeGrafter"/>
</dbReference>
<evidence type="ECO:0000256" key="17">
    <source>
        <dbReference type="SAM" id="Phobius"/>
    </source>
</evidence>
<evidence type="ECO:0000256" key="13">
    <source>
        <dbReference type="ARBA" id="ARBA00023180"/>
    </source>
</evidence>
<keyword evidence="11 17" id="KW-0472">Membrane</keyword>
<keyword evidence="21" id="KW-1185">Reference proteome</keyword>
<feature type="signal peptide" evidence="18">
    <location>
        <begin position="1"/>
        <end position="25"/>
    </location>
</feature>
<comment type="similarity">
    <text evidence="3">Belongs to the nectin family.</text>
</comment>
<accession>A0AAV6TBJ6</accession>
<reference evidence="20 21" key="1">
    <citation type="journal article" date="2021" name="Sci. Rep.">
        <title>Chromosome anchoring in Senegalese sole (Solea senegalensis) reveals sex-associated markers and genome rearrangements in flatfish.</title>
        <authorList>
            <person name="Guerrero-Cozar I."/>
            <person name="Gomez-Garrido J."/>
            <person name="Berbel C."/>
            <person name="Martinez-Blanch J.F."/>
            <person name="Alioto T."/>
            <person name="Claros M.G."/>
            <person name="Gagnaire P.A."/>
            <person name="Manchado M."/>
        </authorList>
    </citation>
    <scope>NUCLEOTIDE SEQUENCE [LARGE SCALE GENOMIC DNA]</scope>
    <source>
        <strain evidence="20">Sse05_10M</strain>
    </source>
</reference>
<organism evidence="20 21">
    <name type="scientific">Solea senegalensis</name>
    <name type="common">Senegalese sole</name>
    <dbReference type="NCBI Taxonomy" id="28829"/>
    <lineage>
        <taxon>Eukaryota</taxon>
        <taxon>Metazoa</taxon>
        <taxon>Chordata</taxon>
        <taxon>Craniata</taxon>
        <taxon>Vertebrata</taxon>
        <taxon>Euteleostomi</taxon>
        <taxon>Actinopterygii</taxon>
        <taxon>Neopterygii</taxon>
        <taxon>Teleostei</taxon>
        <taxon>Neoteleostei</taxon>
        <taxon>Acanthomorphata</taxon>
        <taxon>Carangaria</taxon>
        <taxon>Pleuronectiformes</taxon>
        <taxon>Pleuronectoidei</taxon>
        <taxon>Soleidae</taxon>
        <taxon>Solea</taxon>
    </lineage>
</organism>